<evidence type="ECO:0000259" key="7">
    <source>
        <dbReference type="Pfam" id="PF08543"/>
    </source>
</evidence>
<comment type="catalytic activity">
    <reaction evidence="2">
        <text>4-amino-2-methyl-5-(phosphooxymethyl)pyrimidine + ATP = 4-amino-2-methyl-5-(diphosphooxymethyl)pyrimidine + ADP</text>
        <dbReference type="Rhea" id="RHEA:19893"/>
        <dbReference type="ChEBI" id="CHEBI:30616"/>
        <dbReference type="ChEBI" id="CHEBI:57841"/>
        <dbReference type="ChEBI" id="CHEBI:58354"/>
        <dbReference type="ChEBI" id="CHEBI:456216"/>
        <dbReference type="EC" id="2.7.4.7"/>
    </reaction>
</comment>
<dbReference type="Proteomes" id="UP000749311">
    <property type="component" value="Unassembled WGS sequence"/>
</dbReference>
<dbReference type="PANTHER" id="PTHR20858">
    <property type="entry name" value="PHOSPHOMETHYLPYRIMIDINE KINASE"/>
    <property type="match status" value="1"/>
</dbReference>
<feature type="domain" description="Thiaminase-2/PQQC" evidence="6">
    <location>
        <begin position="291"/>
        <end position="474"/>
    </location>
</feature>
<dbReference type="PANTHER" id="PTHR20858:SF17">
    <property type="entry name" value="HYDROXYMETHYLPYRIMIDINE_PHOSPHOMETHYLPYRIMIDINE KINASE THI20-RELATED"/>
    <property type="match status" value="1"/>
</dbReference>
<evidence type="ECO:0000256" key="3">
    <source>
        <dbReference type="ARBA" id="ARBA00003848"/>
    </source>
</evidence>
<feature type="domain" description="Pyridoxamine kinase/Phosphomethylpyrimidine kinase" evidence="7">
    <location>
        <begin position="12"/>
        <end position="258"/>
    </location>
</feature>
<dbReference type="Gene3D" id="3.40.1190.20">
    <property type="match status" value="1"/>
</dbReference>
<proteinExistence type="predicted"/>
<gene>
    <name evidence="8" type="ORF">FB473_001333</name>
</gene>
<keyword evidence="5" id="KW-0784">Thiamine biosynthesis</keyword>
<dbReference type="InterPro" id="IPR016084">
    <property type="entry name" value="Haem_Oase-like_multi-hlx"/>
</dbReference>
<reference evidence="8 9" key="1">
    <citation type="submission" date="2020-02" db="EMBL/GenBank/DDBJ databases">
        <title>Sequencing the genomes of 1000 actinobacteria strains.</title>
        <authorList>
            <person name="Klenk H.-P."/>
        </authorList>
    </citation>
    <scope>NUCLEOTIDE SEQUENCE [LARGE SCALE GENOMIC DNA]</scope>
    <source>
        <strain evidence="8 9">DSM 19609</strain>
    </source>
</reference>
<evidence type="ECO:0000313" key="8">
    <source>
        <dbReference type="EMBL" id="NIH56688.1"/>
    </source>
</evidence>
<keyword evidence="9" id="KW-1185">Reference proteome</keyword>
<name>A0ABX0SE63_9ACTN</name>
<evidence type="ECO:0000259" key="6">
    <source>
        <dbReference type="Pfam" id="PF03070"/>
    </source>
</evidence>
<comment type="catalytic activity">
    <reaction evidence="1">
        <text>4-amino-5-hydroxymethyl-2-methylpyrimidine + ATP = 4-amino-2-methyl-5-(phosphooxymethyl)pyrimidine + ADP + H(+)</text>
        <dbReference type="Rhea" id="RHEA:23096"/>
        <dbReference type="ChEBI" id="CHEBI:15378"/>
        <dbReference type="ChEBI" id="CHEBI:16892"/>
        <dbReference type="ChEBI" id="CHEBI:30616"/>
        <dbReference type="ChEBI" id="CHEBI:58354"/>
        <dbReference type="ChEBI" id="CHEBI:456216"/>
        <dbReference type="EC" id="2.7.1.49"/>
    </reaction>
</comment>
<evidence type="ECO:0000313" key="9">
    <source>
        <dbReference type="Proteomes" id="UP000749311"/>
    </source>
</evidence>
<dbReference type="SUPFAM" id="SSF53613">
    <property type="entry name" value="Ribokinase-like"/>
    <property type="match status" value="1"/>
</dbReference>
<dbReference type="CDD" id="cd19365">
    <property type="entry name" value="TenA_C-like"/>
    <property type="match status" value="1"/>
</dbReference>
<keyword evidence="8" id="KW-0808">Transferase</keyword>
<dbReference type="GO" id="GO:0008972">
    <property type="term" value="F:phosphomethylpyrimidine kinase activity"/>
    <property type="evidence" value="ECO:0007669"/>
    <property type="project" value="UniProtKB-EC"/>
</dbReference>
<dbReference type="SUPFAM" id="SSF48613">
    <property type="entry name" value="Heme oxygenase-like"/>
    <property type="match status" value="1"/>
</dbReference>
<comment type="caution">
    <text evidence="8">The sequence shown here is derived from an EMBL/GenBank/DDBJ whole genome shotgun (WGS) entry which is preliminary data.</text>
</comment>
<evidence type="ECO:0000256" key="4">
    <source>
        <dbReference type="ARBA" id="ARBA00004769"/>
    </source>
</evidence>
<dbReference type="EC" id="2.7.4.7" evidence="8"/>
<dbReference type="NCBIfam" id="TIGR00097">
    <property type="entry name" value="HMP-P_kinase"/>
    <property type="match status" value="1"/>
</dbReference>
<evidence type="ECO:0000256" key="2">
    <source>
        <dbReference type="ARBA" id="ARBA00000565"/>
    </source>
</evidence>
<dbReference type="EC" id="2.7.1.49" evidence="8"/>
<protein>
    <submittedName>
        <fullName evidence="8">Hydroxymethylpyrimidine/phosphomethylpyrimidine kinase</fullName>
        <ecNumber evidence="8">2.7.1.49</ecNumber>
        <ecNumber evidence="8">2.7.4.7</ecNumber>
    </submittedName>
</protein>
<dbReference type="GO" id="GO:0008902">
    <property type="term" value="F:hydroxymethylpyrimidine kinase activity"/>
    <property type="evidence" value="ECO:0007669"/>
    <property type="project" value="UniProtKB-EC"/>
</dbReference>
<dbReference type="InterPro" id="IPR013749">
    <property type="entry name" value="PM/HMP-P_kinase-1"/>
</dbReference>
<comment type="pathway">
    <text evidence="4">Cofactor biosynthesis; thiamine diphosphate biosynthesis; 4-amino-2-methyl-5-diphosphomethylpyrimidine from 5-amino-1-(5-phospho-D-ribosyl)imidazole: step 3/3.</text>
</comment>
<evidence type="ECO:0000256" key="1">
    <source>
        <dbReference type="ARBA" id="ARBA00000151"/>
    </source>
</evidence>
<organism evidence="8 9">
    <name type="scientific">Brooklawnia cerclae</name>
    <dbReference type="NCBI Taxonomy" id="349934"/>
    <lineage>
        <taxon>Bacteria</taxon>
        <taxon>Bacillati</taxon>
        <taxon>Actinomycetota</taxon>
        <taxon>Actinomycetes</taxon>
        <taxon>Propionibacteriales</taxon>
        <taxon>Propionibacteriaceae</taxon>
        <taxon>Brooklawnia</taxon>
    </lineage>
</organism>
<dbReference type="Pfam" id="PF08543">
    <property type="entry name" value="Phos_pyr_kin"/>
    <property type="match status" value="1"/>
</dbReference>
<comment type="function">
    <text evidence="3">Catalyzes the phosphorylation of hydroxymethylpyrimidine phosphate (HMP-P) to HMP-PP, and of HMP to HMP-P.</text>
</comment>
<dbReference type="Pfam" id="PF03070">
    <property type="entry name" value="TENA_THI-4"/>
    <property type="match status" value="1"/>
</dbReference>
<evidence type="ECO:0000256" key="5">
    <source>
        <dbReference type="ARBA" id="ARBA00022977"/>
    </source>
</evidence>
<keyword evidence="8" id="KW-0418">Kinase</keyword>
<dbReference type="InterPro" id="IPR004399">
    <property type="entry name" value="HMP/HMP-P_kinase_dom"/>
</dbReference>
<sequence length="477" mass="50961">MIPRVLSIAGTDPTGGAGIHADLKSIGALGGYGMAVVTALVAQNTQGVRAVHVPPVEFLTEQLEAVSDDVRIDAVKLGMLHSAPLIAVVSDWLSRTRPPIIVLDPVMVATSGDALIDRRATDAIRDLCTRVDLITPNIPELAVLAGATPATTWDEAVVQATGLASSSGTTVLLKGGHLPSDDCPDAIVTASGTTTIVGRRVPTSTTHGTGCSLSSAMATLAASGLSWPDALVRAKAWLVGAIEHGESLHVGHGNGPVDHFHELRPHLPGAGWCDGVWALTNDVRARVDECEFIRGLQDGSLDQARFRWYLAQDALYLADYSRVLARASALAPTITEQAFWAQCAQNALTTETQLHRSYLDGAVHEPGVTTLAYTNHLHAVAGTGAYAEIVAALLPCFWLYADLGRRMVSSDHAAHPYHDWLRTYADPAFDEATRTAIAITDRAAQDAGIEQRARMRAGFERSMRHELDFFLAPTRRS</sequence>
<dbReference type="RefSeq" id="WP_167165820.1">
    <property type="nucleotide sequence ID" value="NZ_JAAMOZ010000001.1"/>
</dbReference>
<dbReference type="InterPro" id="IPR004305">
    <property type="entry name" value="Thiaminase-2/PQQC"/>
</dbReference>
<dbReference type="Gene3D" id="1.20.910.10">
    <property type="entry name" value="Heme oxygenase-like"/>
    <property type="match status" value="1"/>
</dbReference>
<dbReference type="CDD" id="cd01169">
    <property type="entry name" value="HMPP_kinase"/>
    <property type="match status" value="1"/>
</dbReference>
<dbReference type="InterPro" id="IPR029056">
    <property type="entry name" value="Ribokinase-like"/>
</dbReference>
<accession>A0ABX0SE63</accession>
<dbReference type="EMBL" id="JAAMOZ010000001">
    <property type="protein sequence ID" value="NIH56688.1"/>
    <property type="molecule type" value="Genomic_DNA"/>
</dbReference>